<accession>A0A645BCE7</accession>
<dbReference type="AlphaFoldDB" id="A0A645BCE7"/>
<proteinExistence type="predicted"/>
<reference evidence="1" key="1">
    <citation type="submission" date="2019-08" db="EMBL/GenBank/DDBJ databases">
        <authorList>
            <person name="Kucharzyk K."/>
            <person name="Murdoch R.W."/>
            <person name="Higgins S."/>
            <person name="Loffler F."/>
        </authorList>
    </citation>
    <scope>NUCLEOTIDE SEQUENCE</scope>
</reference>
<name>A0A645BCE7_9ZZZZ</name>
<gene>
    <name evidence="1" type="ORF">SDC9_109644</name>
</gene>
<sequence>MKKVDNLQQRFLRLVLPCDIAECLAGLRFHIDFCVGFAKGQSVANTTGHAVLHALHQKLSEADED</sequence>
<organism evidence="1">
    <name type="scientific">bioreactor metagenome</name>
    <dbReference type="NCBI Taxonomy" id="1076179"/>
    <lineage>
        <taxon>unclassified sequences</taxon>
        <taxon>metagenomes</taxon>
        <taxon>ecological metagenomes</taxon>
    </lineage>
</organism>
<evidence type="ECO:0000313" key="1">
    <source>
        <dbReference type="EMBL" id="MPM62766.1"/>
    </source>
</evidence>
<comment type="caution">
    <text evidence="1">The sequence shown here is derived from an EMBL/GenBank/DDBJ whole genome shotgun (WGS) entry which is preliminary data.</text>
</comment>
<dbReference type="EMBL" id="VSSQ01019037">
    <property type="protein sequence ID" value="MPM62766.1"/>
    <property type="molecule type" value="Genomic_DNA"/>
</dbReference>
<protein>
    <submittedName>
        <fullName evidence="1">Uncharacterized protein</fullName>
    </submittedName>
</protein>